<keyword evidence="9" id="KW-1185">Reference proteome</keyword>
<name>A0A914DK45_9BILA</name>
<evidence type="ECO:0000259" key="8">
    <source>
        <dbReference type="PROSITE" id="PS50011"/>
    </source>
</evidence>
<dbReference type="InterPro" id="IPR011009">
    <property type="entry name" value="Kinase-like_dom_sf"/>
</dbReference>
<reference evidence="10" key="1">
    <citation type="submission" date="2022-11" db="UniProtKB">
        <authorList>
            <consortium name="WormBaseParasite"/>
        </authorList>
    </citation>
    <scope>IDENTIFICATION</scope>
</reference>
<dbReference type="PANTHER" id="PTHR48013">
    <property type="entry name" value="DUAL SPECIFICITY MITOGEN-ACTIVATED PROTEIN KINASE KINASE 5-RELATED"/>
    <property type="match status" value="1"/>
</dbReference>
<dbReference type="InterPro" id="IPR000719">
    <property type="entry name" value="Prot_kinase_dom"/>
</dbReference>
<evidence type="ECO:0000256" key="7">
    <source>
        <dbReference type="SAM" id="Coils"/>
    </source>
</evidence>
<dbReference type="PANTHER" id="PTHR48013:SF28">
    <property type="entry name" value="DUAL SPECIFICITY MITOGEN-ACTIVATED PROTEIN KINASE KINASE SEK-1"/>
    <property type="match status" value="1"/>
</dbReference>
<dbReference type="InterPro" id="IPR008271">
    <property type="entry name" value="Ser/Thr_kinase_AS"/>
</dbReference>
<sequence>MNKSKSPRDKYYEDFLSANPSFKDIVNVLSFDNSNQRWFDNRTIADQRFDPKKLEVIDTLNSSIHVVKSCRYDRSLNFEFAVKYIPILQDRFGTNDEVNKKKLDNLLKELKGFKNLINHESIVKFYGLCFDKEQVLVCMELMDFSLREFYTTFHQANKPFPEDLVGYIVKFTVQALQACQAQGLNHRMIKPSNIFFNRVKGEIKLGDYGEARILHDSMASTFSGTLCYWAPERFSLDYKHDDSIYNIGCNVWSLGITLIEIILGKLPYKDRKGRLTENIVLLKQQIGELQTSNLDDHLGQKSIADSVKGFIQKCLVTSIEERTYDMIAGTEFYKSIKKPYNEVVKKYVKQYESEKEAHEKRLEQDLLRSKVEPKTPDSDPKKVFEQETFSFNVANVKEGKKIYTQRRSEIFEGIYELDDRKLAIKKLLFKSHENPLKKKNRFIYEIQVIKKLNNKSPFITYFYEYEVKDTQGNLYMELMNMNLKELYLAVHRSVEKFPEQLLRCITVSTVNALSYFHEKNIIHCDVKPTNVLINQHGKIKLTDFDSAIDIDNTKGYDRIGGTMAYWAPDLLLIDDDFNSKSSEVDQKTQARFNPKRDIWSLGMTLAEALIGRLPYLQEGEDPPKGYDVIKYVNKIDYARVFLKRGHSFEEFLDCSDFYGQFAADRDYDISIIRFLSACLQFMANIPSLIELQEEDFYRACPKDNDEIYRIAKEQLESLKVCFRYKISKPKIPRN</sequence>
<dbReference type="AlphaFoldDB" id="A0A914DK45"/>
<dbReference type="GO" id="GO:0005524">
    <property type="term" value="F:ATP binding"/>
    <property type="evidence" value="ECO:0007669"/>
    <property type="project" value="UniProtKB-KW"/>
</dbReference>
<feature type="domain" description="Protein kinase" evidence="8">
    <location>
        <begin position="396"/>
        <end position="697"/>
    </location>
</feature>
<protein>
    <recommendedName>
        <fullName evidence="6">mitogen-activated protein kinase kinase</fullName>
        <ecNumber evidence="6">2.7.12.2</ecNumber>
    </recommendedName>
</protein>
<organism evidence="9 10">
    <name type="scientific">Acrobeloides nanus</name>
    <dbReference type="NCBI Taxonomy" id="290746"/>
    <lineage>
        <taxon>Eukaryota</taxon>
        <taxon>Metazoa</taxon>
        <taxon>Ecdysozoa</taxon>
        <taxon>Nematoda</taxon>
        <taxon>Chromadorea</taxon>
        <taxon>Rhabditida</taxon>
        <taxon>Tylenchina</taxon>
        <taxon>Cephalobomorpha</taxon>
        <taxon>Cephaloboidea</taxon>
        <taxon>Cephalobidae</taxon>
        <taxon>Acrobeloides</taxon>
    </lineage>
</organism>
<keyword evidence="2" id="KW-0547">Nucleotide-binding</keyword>
<dbReference type="Pfam" id="PF00069">
    <property type="entry name" value="Pkinase"/>
    <property type="match status" value="2"/>
</dbReference>
<evidence type="ECO:0000256" key="6">
    <source>
        <dbReference type="ARBA" id="ARBA00038999"/>
    </source>
</evidence>
<dbReference type="PROSITE" id="PS50011">
    <property type="entry name" value="PROTEIN_KINASE_DOM"/>
    <property type="match status" value="2"/>
</dbReference>
<dbReference type="GO" id="GO:0004708">
    <property type="term" value="F:MAP kinase kinase activity"/>
    <property type="evidence" value="ECO:0007669"/>
    <property type="project" value="UniProtKB-EC"/>
</dbReference>
<dbReference type="PROSITE" id="PS00108">
    <property type="entry name" value="PROTEIN_KINASE_ST"/>
    <property type="match status" value="1"/>
</dbReference>
<accession>A0A914DK45</accession>
<dbReference type="GO" id="GO:0051403">
    <property type="term" value="P:stress-activated MAPK cascade"/>
    <property type="evidence" value="ECO:0007669"/>
    <property type="project" value="TreeGrafter"/>
</dbReference>
<keyword evidence="1" id="KW-0808">Transferase</keyword>
<dbReference type="SUPFAM" id="SSF56112">
    <property type="entry name" value="Protein kinase-like (PK-like)"/>
    <property type="match status" value="2"/>
</dbReference>
<evidence type="ECO:0000256" key="4">
    <source>
        <dbReference type="ARBA" id="ARBA00022840"/>
    </source>
</evidence>
<feature type="domain" description="Protein kinase" evidence="8">
    <location>
        <begin position="54"/>
        <end position="333"/>
    </location>
</feature>
<evidence type="ECO:0000256" key="2">
    <source>
        <dbReference type="ARBA" id="ARBA00022741"/>
    </source>
</evidence>
<evidence type="ECO:0000256" key="1">
    <source>
        <dbReference type="ARBA" id="ARBA00022679"/>
    </source>
</evidence>
<keyword evidence="4" id="KW-0067">ATP-binding</keyword>
<proteinExistence type="inferred from homology"/>
<dbReference type="EC" id="2.7.12.2" evidence="6"/>
<evidence type="ECO:0000256" key="5">
    <source>
        <dbReference type="ARBA" id="ARBA00038035"/>
    </source>
</evidence>
<dbReference type="SMART" id="SM00220">
    <property type="entry name" value="S_TKc"/>
    <property type="match status" value="2"/>
</dbReference>
<comment type="similarity">
    <text evidence="5">Belongs to the protein kinase superfamily. STE Ser/Thr protein kinase family. MAP kinase kinase subfamily.</text>
</comment>
<dbReference type="Gene3D" id="1.10.510.10">
    <property type="entry name" value="Transferase(Phosphotransferase) domain 1"/>
    <property type="match status" value="2"/>
</dbReference>
<dbReference type="Gene3D" id="3.30.200.20">
    <property type="entry name" value="Phosphorylase Kinase, domain 1"/>
    <property type="match status" value="1"/>
</dbReference>
<keyword evidence="7" id="KW-0175">Coiled coil</keyword>
<keyword evidence="3" id="KW-0418">Kinase</keyword>
<evidence type="ECO:0000256" key="3">
    <source>
        <dbReference type="ARBA" id="ARBA00022777"/>
    </source>
</evidence>
<dbReference type="WBParaSite" id="ACRNAN_scaffold2849.g30401.t1">
    <property type="protein sequence ID" value="ACRNAN_scaffold2849.g30401.t1"/>
    <property type="gene ID" value="ACRNAN_scaffold2849.g30401"/>
</dbReference>
<feature type="coiled-coil region" evidence="7">
    <location>
        <begin position="341"/>
        <end position="368"/>
    </location>
</feature>
<dbReference type="Proteomes" id="UP000887540">
    <property type="component" value="Unplaced"/>
</dbReference>
<evidence type="ECO:0000313" key="9">
    <source>
        <dbReference type="Proteomes" id="UP000887540"/>
    </source>
</evidence>
<evidence type="ECO:0000313" key="10">
    <source>
        <dbReference type="WBParaSite" id="ACRNAN_scaffold2849.g30401.t1"/>
    </source>
</evidence>